<dbReference type="Proteomes" id="UP000028511">
    <property type="component" value="Unassembled WGS sequence"/>
</dbReference>
<reference evidence="1" key="1">
    <citation type="submission" date="2013-07" db="EMBL/GenBank/DDBJ databases">
        <title>Sub-species coevolution in mutualistic symbiosis.</title>
        <authorList>
            <person name="Murfin K."/>
            <person name="Klassen J."/>
            <person name="Lee M."/>
            <person name="Forst S."/>
            <person name="Stock P."/>
            <person name="Goodrich-Blair H."/>
        </authorList>
    </citation>
    <scope>NUCLEOTIDE SEQUENCE [LARGE SCALE GENOMIC DNA]</scope>
    <source>
        <strain evidence="1">Puntauvense</strain>
    </source>
</reference>
<protein>
    <submittedName>
        <fullName evidence="1">Uncharacterized protein</fullName>
    </submittedName>
</protein>
<proteinExistence type="predicted"/>
<comment type="caution">
    <text evidence="1">The sequence shown here is derived from an EMBL/GenBank/DDBJ whole genome shotgun (WGS) entry which is preliminary data.</text>
</comment>
<organism evidence="1">
    <name type="scientific">Xenorhabdus bovienii str. puntauvense</name>
    <dbReference type="NCBI Taxonomy" id="1398201"/>
    <lineage>
        <taxon>Bacteria</taxon>
        <taxon>Pseudomonadati</taxon>
        <taxon>Pseudomonadota</taxon>
        <taxon>Gammaproteobacteria</taxon>
        <taxon>Enterobacterales</taxon>
        <taxon>Morganellaceae</taxon>
        <taxon>Xenorhabdus</taxon>
    </lineage>
</organism>
<sequence>MSQLHRDYFNFLRPLIFPYRQQNGIMSLEIRGAVATIVLMAAANHLRIQNAEQILDDLGFTLVNNRLTLLPHPFNLDMNYYQRNVIGPLSADTSGRLNFATIVQRTHRVHDQVDAYLDYFRYFPPSPL</sequence>
<accession>A0A077NJB6</accession>
<gene>
    <name evidence="1" type="ORF">XBP1_350001</name>
</gene>
<dbReference type="HOGENOM" id="CLU_1980755_0_0_6"/>
<dbReference type="RefSeq" id="WP_038213035.1">
    <property type="nucleotide sequence ID" value="NZ_CAWLWN010000033.1"/>
</dbReference>
<dbReference type="EMBL" id="CBSW010000238">
    <property type="protein sequence ID" value="CDG98568.1"/>
    <property type="molecule type" value="Genomic_DNA"/>
</dbReference>
<dbReference type="AlphaFoldDB" id="A0A077NJB6"/>
<name>A0A077NJB6_XENBV</name>
<evidence type="ECO:0000313" key="1">
    <source>
        <dbReference type="EMBL" id="CDG98568.1"/>
    </source>
</evidence>